<dbReference type="Proteomes" id="UP000431744">
    <property type="component" value="Unassembled WGS sequence"/>
</dbReference>
<dbReference type="EMBL" id="WBJY01000002">
    <property type="protein sequence ID" value="KAB1648163.1"/>
    <property type="molecule type" value="Genomic_DNA"/>
</dbReference>
<organism evidence="13 14">
    <name type="scientific">Pseudoclavibacter endophyticus</name>
    <dbReference type="NCBI Taxonomy" id="1778590"/>
    <lineage>
        <taxon>Bacteria</taxon>
        <taxon>Bacillati</taxon>
        <taxon>Actinomycetota</taxon>
        <taxon>Actinomycetes</taxon>
        <taxon>Micrococcales</taxon>
        <taxon>Microbacteriaceae</taxon>
        <taxon>Pseudoclavibacter</taxon>
    </lineage>
</organism>
<comment type="function">
    <text evidence="9 11">Catalyzes the conversion of GTP to 2,5-diamino-6-ribosylamino-4(3H)-pyrimidinone 5'-phosphate (DARP), formate and pyrophosphate.</text>
</comment>
<evidence type="ECO:0000259" key="12">
    <source>
        <dbReference type="Pfam" id="PF00925"/>
    </source>
</evidence>
<keyword evidence="14" id="KW-1185">Reference proteome</keyword>
<comment type="similarity">
    <text evidence="2">In the N-terminal section; belongs to the DHBP synthase family.</text>
</comment>
<evidence type="ECO:0000256" key="3">
    <source>
        <dbReference type="ARBA" id="ARBA00022619"/>
    </source>
</evidence>
<evidence type="ECO:0000256" key="7">
    <source>
        <dbReference type="ARBA" id="ARBA00022833"/>
    </source>
</evidence>
<evidence type="ECO:0000256" key="2">
    <source>
        <dbReference type="ARBA" id="ARBA00005520"/>
    </source>
</evidence>
<feature type="active site" description="Proton acceptor" evidence="11">
    <location>
        <position position="141"/>
    </location>
</feature>
<dbReference type="UniPathway" id="UPA00275">
    <property type="reaction ID" value="UER00400"/>
</dbReference>
<feature type="binding site" evidence="11">
    <location>
        <position position="82"/>
    </location>
    <ligand>
        <name>Zn(2+)</name>
        <dbReference type="ChEBI" id="CHEBI:29105"/>
        <note>catalytic</note>
    </ligand>
</feature>
<feature type="active site" description="Nucleophile" evidence="11">
    <location>
        <position position="143"/>
    </location>
</feature>
<dbReference type="Pfam" id="PF00925">
    <property type="entry name" value="GTP_cyclohydro2"/>
    <property type="match status" value="1"/>
</dbReference>
<dbReference type="AlphaFoldDB" id="A0A6H9WBW7"/>
<dbReference type="NCBIfam" id="TIGR00505">
    <property type="entry name" value="ribA"/>
    <property type="match status" value="1"/>
</dbReference>
<keyword evidence="3 11" id="KW-0686">Riboflavin biosynthesis</keyword>
<evidence type="ECO:0000256" key="1">
    <source>
        <dbReference type="ARBA" id="ARBA00004853"/>
    </source>
</evidence>
<keyword evidence="8 11" id="KW-0342">GTP-binding</keyword>
<feature type="binding site" evidence="11">
    <location>
        <position position="129"/>
    </location>
    <ligand>
        <name>GTP</name>
        <dbReference type="ChEBI" id="CHEBI:37565"/>
    </ligand>
</feature>
<keyword evidence="5 11" id="KW-0547">Nucleotide-binding</keyword>
<feature type="binding site" evidence="11">
    <location>
        <position position="69"/>
    </location>
    <ligand>
        <name>Zn(2+)</name>
        <dbReference type="ChEBI" id="CHEBI:29105"/>
        <note>catalytic</note>
    </ligand>
</feature>
<evidence type="ECO:0000256" key="8">
    <source>
        <dbReference type="ARBA" id="ARBA00023134"/>
    </source>
</evidence>
<dbReference type="InterPro" id="IPR036144">
    <property type="entry name" value="RibA-like_sf"/>
</dbReference>
<comment type="catalytic activity">
    <reaction evidence="10 11">
        <text>GTP + 4 H2O = 2,5-diamino-6-hydroxy-4-(5-phosphoribosylamino)-pyrimidine + formate + 2 phosphate + 3 H(+)</text>
        <dbReference type="Rhea" id="RHEA:23704"/>
        <dbReference type="ChEBI" id="CHEBI:15377"/>
        <dbReference type="ChEBI" id="CHEBI:15378"/>
        <dbReference type="ChEBI" id="CHEBI:15740"/>
        <dbReference type="ChEBI" id="CHEBI:37565"/>
        <dbReference type="ChEBI" id="CHEBI:43474"/>
        <dbReference type="ChEBI" id="CHEBI:58614"/>
        <dbReference type="EC" id="3.5.4.25"/>
    </reaction>
</comment>
<evidence type="ECO:0000256" key="10">
    <source>
        <dbReference type="ARBA" id="ARBA00049295"/>
    </source>
</evidence>
<feature type="binding site" evidence="11">
    <location>
        <begin position="64"/>
        <end position="68"/>
    </location>
    <ligand>
        <name>GTP</name>
        <dbReference type="ChEBI" id="CHEBI:37565"/>
    </ligand>
</feature>
<comment type="similarity">
    <text evidence="11">Belongs to the GTP cyclohydrolase II family.</text>
</comment>
<comment type="cofactor">
    <cofactor evidence="11">
        <name>Zn(2+)</name>
        <dbReference type="ChEBI" id="CHEBI:29105"/>
    </cofactor>
    <text evidence="11">Binds 1 zinc ion per subunit.</text>
</comment>
<feature type="binding site" evidence="11">
    <location>
        <position position="169"/>
    </location>
    <ligand>
        <name>GTP</name>
        <dbReference type="ChEBI" id="CHEBI:37565"/>
    </ligand>
</feature>
<evidence type="ECO:0000256" key="4">
    <source>
        <dbReference type="ARBA" id="ARBA00022723"/>
    </source>
</evidence>
<evidence type="ECO:0000313" key="14">
    <source>
        <dbReference type="Proteomes" id="UP000431744"/>
    </source>
</evidence>
<gene>
    <name evidence="11 13" type="primary">ribA</name>
    <name evidence="13" type="ORF">F8O04_10625</name>
</gene>
<proteinExistence type="inferred from homology"/>
<dbReference type="InterPro" id="IPR000926">
    <property type="entry name" value="RibA"/>
</dbReference>
<feature type="binding site" evidence="11">
    <location>
        <position position="85"/>
    </location>
    <ligand>
        <name>GTP</name>
        <dbReference type="ChEBI" id="CHEBI:37565"/>
    </ligand>
</feature>
<keyword evidence="4 11" id="KW-0479">Metal-binding</keyword>
<dbReference type="RefSeq" id="WP_158029358.1">
    <property type="nucleotide sequence ID" value="NZ_BMHG01000001.1"/>
</dbReference>
<evidence type="ECO:0000256" key="9">
    <source>
        <dbReference type="ARBA" id="ARBA00043932"/>
    </source>
</evidence>
<name>A0A6H9WBW7_9MICO</name>
<evidence type="ECO:0000256" key="6">
    <source>
        <dbReference type="ARBA" id="ARBA00022801"/>
    </source>
</evidence>
<dbReference type="GO" id="GO:0005525">
    <property type="term" value="F:GTP binding"/>
    <property type="evidence" value="ECO:0007669"/>
    <property type="project" value="UniProtKB-KW"/>
</dbReference>
<dbReference type="PANTHER" id="PTHR21327:SF18">
    <property type="entry name" value="3,4-DIHYDROXY-2-BUTANONE 4-PHOSPHATE SYNTHASE"/>
    <property type="match status" value="1"/>
</dbReference>
<dbReference type="HAMAP" id="MF_00179">
    <property type="entry name" value="RibA"/>
    <property type="match status" value="1"/>
</dbReference>
<keyword evidence="7 11" id="KW-0862">Zinc</keyword>
<dbReference type="CDD" id="cd00641">
    <property type="entry name" value="GTP_cyclohydro2"/>
    <property type="match status" value="1"/>
</dbReference>
<dbReference type="GO" id="GO:0005829">
    <property type="term" value="C:cytosol"/>
    <property type="evidence" value="ECO:0007669"/>
    <property type="project" value="TreeGrafter"/>
</dbReference>
<feature type="binding site" evidence="11">
    <location>
        <begin position="107"/>
        <end position="109"/>
    </location>
    <ligand>
        <name>GTP</name>
        <dbReference type="ChEBI" id="CHEBI:37565"/>
    </ligand>
</feature>
<feature type="binding site" evidence="11">
    <location>
        <position position="164"/>
    </location>
    <ligand>
        <name>GTP</name>
        <dbReference type="ChEBI" id="CHEBI:37565"/>
    </ligand>
</feature>
<feature type="binding site" evidence="11">
    <location>
        <position position="80"/>
    </location>
    <ligand>
        <name>Zn(2+)</name>
        <dbReference type="ChEBI" id="CHEBI:29105"/>
        <note>catalytic</note>
    </ligand>
</feature>
<evidence type="ECO:0000256" key="5">
    <source>
        <dbReference type="ARBA" id="ARBA00022741"/>
    </source>
</evidence>
<dbReference type="InterPro" id="IPR032677">
    <property type="entry name" value="GTP_cyclohydro_II"/>
</dbReference>
<dbReference type="FunFam" id="3.40.50.10990:FF:000001">
    <property type="entry name" value="Riboflavin biosynthesis protein RibBA"/>
    <property type="match status" value="1"/>
</dbReference>
<keyword evidence="6 11" id="KW-0378">Hydrolase</keyword>
<dbReference type="NCBIfam" id="NF001591">
    <property type="entry name" value="PRK00393.1"/>
    <property type="match status" value="1"/>
</dbReference>
<dbReference type="GO" id="GO:0008270">
    <property type="term" value="F:zinc ion binding"/>
    <property type="evidence" value="ECO:0007669"/>
    <property type="project" value="UniProtKB-UniRule"/>
</dbReference>
<comment type="caution">
    <text evidence="13">The sequence shown here is derived from an EMBL/GenBank/DDBJ whole genome shotgun (WGS) entry which is preliminary data.</text>
</comment>
<dbReference type="PANTHER" id="PTHR21327">
    <property type="entry name" value="GTP CYCLOHYDROLASE II-RELATED"/>
    <property type="match status" value="1"/>
</dbReference>
<dbReference type="EC" id="3.5.4.25" evidence="11"/>
<dbReference type="Gene3D" id="3.40.50.10990">
    <property type="entry name" value="GTP cyclohydrolase II"/>
    <property type="match status" value="1"/>
</dbReference>
<dbReference type="SUPFAM" id="SSF142695">
    <property type="entry name" value="RibA-like"/>
    <property type="match status" value="1"/>
</dbReference>
<evidence type="ECO:0000256" key="11">
    <source>
        <dbReference type="HAMAP-Rule" id="MF_00179"/>
    </source>
</evidence>
<dbReference type="GO" id="GO:0009231">
    <property type="term" value="P:riboflavin biosynthetic process"/>
    <property type="evidence" value="ECO:0007669"/>
    <property type="project" value="UniProtKB-UniRule"/>
</dbReference>
<sequence length="228" mass="24425">MNDSSPERDPSAAPVTRFEVETTIPTTHGAFRVRAYTTTMGDSGPDLTNLAIVAGEVADGALVRVHSECITGEAFHSLKCECGPQLDAALDRIHAEGGVVLYLRGHEGRGIGLLNKLRAYALQEQGLDTVDANTALGLPADARDYSSAAAMLDDLGLPRIRLLTNNPTKQHALEYYGIEVVERIPLVVGRNDVNAAYLDTKAARMGHRYEPDVISGHDTHTGTGSHAI</sequence>
<comment type="pathway">
    <text evidence="1 11">Cofactor biosynthesis; riboflavin biosynthesis; 5-amino-6-(D-ribitylamino)uracil from GTP: step 1/4.</text>
</comment>
<accession>A0A6H9WBW7</accession>
<evidence type="ECO:0000313" key="13">
    <source>
        <dbReference type="EMBL" id="KAB1648163.1"/>
    </source>
</evidence>
<dbReference type="OrthoDB" id="9793111at2"/>
<dbReference type="GO" id="GO:0003935">
    <property type="term" value="F:GTP cyclohydrolase II activity"/>
    <property type="evidence" value="ECO:0007669"/>
    <property type="project" value="UniProtKB-UniRule"/>
</dbReference>
<feature type="domain" description="GTP cyclohydrolase II" evidence="12">
    <location>
        <begin position="20"/>
        <end position="185"/>
    </location>
</feature>
<reference evidence="13 14" key="1">
    <citation type="submission" date="2019-09" db="EMBL/GenBank/DDBJ databases">
        <title>Phylogeny of genus Pseudoclavibacter and closely related genus.</title>
        <authorList>
            <person name="Li Y."/>
        </authorList>
    </citation>
    <scope>NUCLEOTIDE SEQUENCE [LARGE SCALE GENOMIC DNA]</scope>
    <source>
        <strain evidence="13 14">EGI 60007</strain>
    </source>
</reference>
<protein>
    <recommendedName>
        <fullName evidence="11">GTP cyclohydrolase-2</fullName>
        <ecNumber evidence="11">3.5.4.25</ecNumber>
    </recommendedName>
    <alternativeName>
        <fullName evidence="11">GTP cyclohydrolase II</fullName>
    </alternativeName>
</protein>